<keyword evidence="4" id="KW-0418">Kinase</keyword>
<evidence type="ECO:0000259" key="6">
    <source>
        <dbReference type="PROSITE" id="PS50011"/>
    </source>
</evidence>
<protein>
    <recommendedName>
        <fullName evidence="6">Protein kinase domain-containing protein</fullName>
    </recommendedName>
</protein>
<dbReference type="PANTHER" id="PTHR24346:SF82">
    <property type="entry name" value="KP78A-RELATED"/>
    <property type="match status" value="1"/>
</dbReference>
<keyword evidence="1" id="KW-0723">Serine/threonine-protein kinase</keyword>
<proteinExistence type="predicted"/>
<evidence type="ECO:0000256" key="3">
    <source>
        <dbReference type="ARBA" id="ARBA00022741"/>
    </source>
</evidence>
<gene>
    <name evidence="7" type="ORF">M9Y10_042121</name>
</gene>
<organism evidence="7 8">
    <name type="scientific">Tritrichomonas musculus</name>
    <dbReference type="NCBI Taxonomy" id="1915356"/>
    <lineage>
        <taxon>Eukaryota</taxon>
        <taxon>Metamonada</taxon>
        <taxon>Parabasalia</taxon>
        <taxon>Tritrichomonadida</taxon>
        <taxon>Tritrichomonadidae</taxon>
        <taxon>Tritrichomonas</taxon>
    </lineage>
</organism>
<dbReference type="EMBL" id="JAPFFF010000007">
    <property type="protein sequence ID" value="KAK8886655.1"/>
    <property type="molecule type" value="Genomic_DNA"/>
</dbReference>
<evidence type="ECO:0000313" key="7">
    <source>
        <dbReference type="EMBL" id="KAK8886655.1"/>
    </source>
</evidence>
<reference evidence="7 8" key="1">
    <citation type="submission" date="2024-04" db="EMBL/GenBank/DDBJ databases">
        <title>Tritrichomonas musculus Genome.</title>
        <authorList>
            <person name="Alves-Ferreira E."/>
            <person name="Grigg M."/>
            <person name="Lorenzi H."/>
            <person name="Galac M."/>
        </authorList>
    </citation>
    <scope>NUCLEOTIDE SEQUENCE [LARGE SCALE GENOMIC DNA]</scope>
    <source>
        <strain evidence="7 8">EAF2021</strain>
    </source>
</reference>
<sequence>MNFQYTSHPKEKESEDEIIASYRIIKFIRETNRYMLYSAIRQTDNKPVLIKSVSKSKIIDDATQLQFQREVDSLFYLQSPRIIEFLDFFSDKHYYYLVFEKLPTLQDYLIKHRKLKEVEASLIFTDILEAVKFCHSNGIAIRSLSLDNIYVTSKRKKECNIKCSTIKLSGFELCSYLSYQSPKIEEEEISCFTAPEQFSKTLPRIDNKSDIWALGVILYMIITGCQPWDSSNPVILKSNINKANFNVPYWVSEPCRDIIEGMIKVKPLLRLSIDDALQSTFCKCSCENPTLQRLQQKQLEESTIRANYMFVCSPLVDDNFSDYKSTNSALSAYSSSSSNYLQEITDRPLPQLEYDNDGLPMEIIRIIKSPFLEPIPLSAIQKKTILPSKSRRTQLSISAQSCLKGVHSSGDAFIKGQASNVISPKKRTFSTTNESKTPAPSAKARAIITNGGNRKRIARSIDLLKPTPLF</sequence>
<evidence type="ECO:0000256" key="4">
    <source>
        <dbReference type="ARBA" id="ARBA00022777"/>
    </source>
</evidence>
<keyword evidence="2" id="KW-0808">Transferase</keyword>
<dbReference type="PROSITE" id="PS50011">
    <property type="entry name" value="PROTEIN_KINASE_DOM"/>
    <property type="match status" value="1"/>
</dbReference>
<accession>A0ABR2K9F4</accession>
<keyword evidence="3" id="KW-0547">Nucleotide-binding</keyword>
<dbReference type="PANTHER" id="PTHR24346">
    <property type="entry name" value="MAP/MICROTUBULE AFFINITY-REGULATING KINASE"/>
    <property type="match status" value="1"/>
</dbReference>
<comment type="caution">
    <text evidence="7">The sequence shown here is derived from an EMBL/GenBank/DDBJ whole genome shotgun (WGS) entry which is preliminary data.</text>
</comment>
<evidence type="ECO:0000256" key="5">
    <source>
        <dbReference type="ARBA" id="ARBA00022840"/>
    </source>
</evidence>
<keyword evidence="5" id="KW-0067">ATP-binding</keyword>
<keyword evidence="8" id="KW-1185">Reference proteome</keyword>
<dbReference type="InterPro" id="IPR011009">
    <property type="entry name" value="Kinase-like_dom_sf"/>
</dbReference>
<dbReference type="Proteomes" id="UP001470230">
    <property type="component" value="Unassembled WGS sequence"/>
</dbReference>
<evidence type="ECO:0000256" key="2">
    <source>
        <dbReference type="ARBA" id="ARBA00022679"/>
    </source>
</evidence>
<feature type="domain" description="Protein kinase" evidence="6">
    <location>
        <begin position="22"/>
        <end position="291"/>
    </location>
</feature>
<dbReference type="SUPFAM" id="SSF56112">
    <property type="entry name" value="Protein kinase-like (PK-like)"/>
    <property type="match status" value="1"/>
</dbReference>
<dbReference type="Gene3D" id="1.10.510.10">
    <property type="entry name" value="Transferase(Phosphotransferase) domain 1"/>
    <property type="match status" value="1"/>
</dbReference>
<dbReference type="Pfam" id="PF00069">
    <property type="entry name" value="Pkinase"/>
    <property type="match status" value="1"/>
</dbReference>
<dbReference type="InterPro" id="IPR000719">
    <property type="entry name" value="Prot_kinase_dom"/>
</dbReference>
<name>A0ABR2K9F4_9EUKA</name>
<evidence type="ECO:0000313" key="8">
    <source>
        <dbReference type="Proteomes" id="UP001470230"/>
    </source>
</evidence>
<evidence type="ECO:0000256" key="1">
    <source>
        <dbReference type="ARBA" id="ARBA00022527"/>
    </source>
</evidence>